<dbReference type="AlphaFoldDB" id="A0AAE0N2C2"/>
<evidence type="ECO:0000256" key="4">
    <source>
        <dbReference type="ARBA" id="ARBA00007920"/>
    </source>
</evidence>
<name>A0AAE0N2C2_9PEZI</name>
<feature type="domain" description="DUF676" evidence="9">
    <location>
        <begin position="40"/>
        <end position="179"/>
    </location>
</feature>
<feature type="domain" description="NB-ARC" evidence="8">
    <location>
        <begin position="361"/>
        <end position="513"/>
    </location>
</feature>
<evidence type="ECO:0000313" key="11">
    <source>
        <dbReference type="Proteomes" id="UP001285441"/>
    </source>
</evidence>
<evidence type="ECO:0000259" key="9">
    <source>
        <dbReference type="Pfam" id="PF05057"/>
    </source>
</evidence>
<keyword evidence="11" id="KW-1185">Reference proteome</keyword>
<proteinExistence type="inferred from homology"/>
<evidence type="ECO:0000256" key="2">
    <source>
        <dbReference type="ARBA" id="ARBA00004240"/>
    </source>
</evidence>
<dbReference type="EMBL" id="JAULSW010000011">
    <property type="protein sequence ID" value="KAK3367665.1"/>
    <property type="molecule type" value="Genomic_DNA"/>
</dbReference>
<dbReference type="Pfam" id="PF13424">
    <property type="entry name" value="TPR_12"/>
    <property type="match status" value="2"/>
</dbReference>
<protein>
    <recommendedName>
        <fullName evidence="12">NB-ARC domain-containing protein</fullName>
    </recommendedName>
</protein>
<dbReference type="Gene3D" id="1.25.40.10">
    <property type="entry name" value="Tetratricopeptide repeat domain"/>
    <property type="match status" value="3"/>
</dbReference>
<dbReference type="InterPro" id="IPR011990">
    <property type="entry name" value="TPR-like_helical_dom_sf"/>
</dbReference>
<dbReference type="Gene3D" id="3.40.50.300">
    <property type="entry name" value="P-loop containing nucleotide triphosphate hydrolases"/>
    <property type="match status" value="1"/>
</dbReference>
<keyword evidence="5" id="KW-0256">Endoplasmic reticulum</keyword>
<dbReference type="SMART" id="SM00028">
    <property type="entry name" value="TPR"/>
    <property type="match status" value="5"/>
</dbReference>
<dbReference type="InterPro" id="IPR019734">
    <property type="entry name" value="TPR_rpt"/>
</dbReference>
<evidence type="ECO:0000256" key="7">
    <source>
        <dbReference type="ARBA" id="ARBA00023136"/>
    </source>
</evidence>
<keyword evidence="7" id="KW-0472">Membrane</keyword>
<evidence type="ECO:0008006" key="12">
    <source>
        <dbReference type="Google" id="ProtNLM"/>
    </source>
</evidence>
<evidence type="ECO:0000256" key="5">
    <source>
        <dbReference type="ARBA" id="ARBA00022824"/>
    </source>
</evidence>
<comment type="similarity">
    <text evidence="4">Belongs to the putative lipase ROG1 family.</text>
</comment>
<organism evidence="10 11">
    <name type="scientific">Podospora didyma</name>
    <dbReference type="NCBI Taxonomy" id="330526"/>
    <lineage>
        <taxon>Eukaryota</taxon>
        <taxon>Fungi</taxon>
        <taxon>Dikarya</taxon>
        <taxon>Ascomycota</taxon>
        <taxon>Pezizomycotina</taxon>
        <taxon>Sordariomycetes</taxon>
        <taxon>Sordariomycetidae</taxon>
        <taxon>Sordariales</taxon>
        <taxon>Podosporaceae</taxon>
        <taxon>Podospora</taxon>
    </lineage>
</organism>
<dbReference type="InterPro" id="IPR002182">
    <property type="entry name" value="NB-ARC"/>
</dbReference>
<evidence type="ECO:0000313" key="10">
    <source>
        <dbReference type="EMBL" id="KAK3367665.1"/>
    </source>
</evidence>
<dbReference type="Pfam" id="PF13374">
    <property type="entry name" value="TPR_10"/>
    <property type="match status" value="1"/>
</dbReference>
<dbReference type="InterPro" id="IPR027417">
    <property type="entry name" value="P-loop_NTPase"/>
</dbReference>
<reference evidence="10" key="2">
    <citation type="submission" date="2023-06" db="EMBL/GenBank/DDBJ databases">
        <authorList>
            <consortium name="Lawrence Berkeley National Laboratory"/>
            <person name="Haridas S."/>
            <person name="Hensen N."/>
            <person name="Bonometti L."/>
            <person name="Westerberg I."/>
            <person name="Brannstrom I.O."/>
            <person name="Guillou S."/>
            <person name="Cros-Aarteil S."/>
            <person name="Calhoun S."/>
            <person name="Kuo A."/>
            <person name="Mondo S."/>
            <person name="Pangilinan J."/>
            <person name="Riley R."/>
            <person name="LaButti K."/>
            <person name="Andreopoulos B."/>
            <person name="Lipzen A."/>
            <person name="Chen C."/>
            <person name="Yanf M."/>
            <person name="Daum C."/>
            <person name="Ng V."/>
            <person name="Clum A."/>
            <person name="Steindorff A."/>
            <person name="Ohm R."/>
            <person name="Martin F."/>
            <person name="Silar P."/>
            <person name="Natvig D."/>
            <person name="Lalanne C."/>
            <person name="Gautier V."/>
            <person name="Ament-velasquez S.L."/>
            <person name="Kruys A."/>
            <person name="Hutchinson M.I."/>
            <person name="Powell A.J."/>
            <person name="Barry K."/>
            <person name="Miller A.N."/>
            <person name="Grigoriev I.V."/>
            <person name="Debuchy R."/>
            <person name="Gladieux P."/>
            <person name="Thoren M.H."/>
            <person name="Johannesson H."/>
        </authorList>
    </citation>
    <scope>NUCLEOTIDE SEQUENCE</scope>
    <source>
        <strain evidence="10">CBS 232.78</strain>
    </source>
</reference>
<dbReference type="Gene3D" id="3.40.50.1820">
    <property type="entry name" value="alpha/beta hydrolase"/>
    <property type="match status" value="1"/>
</dbReference>
<reference evidence="10" key="1">
    <citation type="journal article" date="2023" name="Mol. Phylogenet. Evol.">
        <title>Genome-scale phylogeny and comparative genomics of the fungal order Sordariales.</title>
        <authorList>
            <person name="Hensen N."/>
            <person name="Bonometti L."/>
            <person name="Westerberg I."/>
            <person name="Brannstrom I.O."/>
            <person name="Guillou S."/>
            <person name="Cros-Aarteil S."/>
            <person name="Calhoun S."/>
            <person name="Haridas S."/>
            <person name="Kuo A."/>
            <person name="Mondo S."/>
            <person name="Pangilinan J."/>
            <person name="Riley R."/>
            <person name="LaButti K."/>
            <person name="Andreopoulos B."/>
            <person name="Lipzen A."/>
            <person name="Chen C."/>
            <person name="Yan M."/>
            <person name="Daum C."/>
            <person name="Ng V."/>
            <person name="Clum A."/>
            <person name="Steindorff A."/>
            <person name="Ohm R.A."/>
            <person name="Martin F."/>
            <person name="Silar P."/>
            <person name="Natvig D.O."/>
            <person name="Lalanne C."/>
            <person name="Gautier V."/>
            <person name="Ament-Velasquez S.L."/>
            <person name="Kruys A."/>
            <person name="Hutchinson M.I."/>
            <person name="Powell A.J."/>
            <person name="Barry K."/>
            <person name="Miller A.N."/>
            <person name="Grigoriev I.V."/>
            <person name="Debuchy R."/>
            <person name="Gladieux P."/>
            <person name="Hiltunen Thoren M."/>
            <person name="Johannesson H."/>
        </authorList>
    </citation>
    <scope>NUCLEOTIDE SEQUENCE</scope>
    <source>
        <strain evidence="10">CBS 232.78</strain>
    </source>
</reference>
<dbReference type="Pfam" id="PF00931">
    <property type="entry name" value="NB-ARC"/>
    <property type="match status" value="1"/>
</dbReference>
<dbReference type="GO" id="GO:0005739">
    <property type="term" value="C:mitochondrion"/>
    <property type="evidence" value="ECO:0007669"/>
    <property type="project" value="UniProtKB-SubCell"/>
</dbReference>
<dbReference type="Proteomes" id="UP001285441">
    <property type="component" value="Unassembled WGS sequence"/>
</dbReference>
<dbReference type="SUPFAM" id="SSF53474">
    <property type="entry name" value="alpha/beta-Hydrolases"/>
    <property type="match status" value="1"/>
</dbReference>
<evidence type="ECO:0000256" key="1">
    <source>
        <dbReference type="ARBA" id="ARBA00004173"/>
    </source>
</evidence>
<dbReference type="GO" id="GO:0016020">
    <property type="term" value="C:membrane"/>
    <property type="evidence" value="ECO:0007669"/>
    <property type="project" value="UniProtKB-SubCell"/>
</dbReference>
<dbReference type="PANTHER" id="PTHR48182:SF2">
    <property type="entry name" value="PROTEIN SERAC1"/>
    <property type="match status" value="1"/>
</dbReference>
<gene>
    <name evidence="10" type="ORF">B0H63DRAFT_489599</name>
</gene>
<keyword evidence="6" id="KW-0496">Mitochondrion</keyword>
<sequence>MTLWRGIHRGQTAPPLIRSSTNEPFGLDVIFNGDNPIADIVAVHGLNGHREGTWTAEASQANWLRDLLPADIPNARILSYGYNSRTHNAENLSLQSIYEHAITLVQDLCTYRRNTKTENRPIIFLAHSLGGILVKNALIHSKLSKSSHHSIKRCTSGVAFFGTPHVGTSAANFASIVLSIGSIFTRTNSTVVRQLRENSESLHTQLQQFNPISCDFQIVVFYETYKTNIKFGKRIVIVPLHSASLPGNQGGLCIPLRKSHTELVRFSCPADPDYLVVSDQLKILVSDASRVLETNSVMSTATSLTAMSGSLTSLTVDCKQPVMKLPFSLPLQPNYFVGRTAELNTLHDSLFGTPKTKGSSEEQSRVVVVHGLGGAGKTQLSVAYAQSHRHDVDAVLWLDGSSENNTLLSFRSIAQRFLDAARQANGGEESINPLSSRLPIGEYLSATGQISTDEKTLPKISKIVMDFLRSENESFTWLMIMDNVDDLPRYPVASFLPQSARGKIIITTRRTEAIQFGQPLEIGQIEEESGIQILLNASSLRTKAPTDPENAKTIAISLGLLPLALEQAGAYISRTQMQLGKYPHLLERHRRELLSSPNTLGYNQVSVFATWELSFKQLVEEDNVAGNLLTLLAFFHHSSFWEGLLLAPFESNESSETSEPTVGSPEGYKWLHELSSSEFKLTNTLGKIFSVSLAKRNAPSGNIHLHPLVHAWGRERLTPVSRKGKLVEAVVAIGSALEWAYRPNRTSSKEVREFVSRVVPNADHCIGLVTQEGSKEMFSTILSDRQSAKALFYIGVLFENVSKLRQAEDIFAAIVAAYENDPSILSPLMAVNAQRRLAHVVNLFSRYKEGETLLLQAIPTLISLVGKAHPDTLAAQLELGNVHHRCFRYAEAEGLLREVIENDTDASTGGKMGRMGREATSILGLVYKHKGLHQEALALLKRVLDQASEENQDGAAHLLTLKYRHTLILQELGHWNLAMQAYEEAFDGFKATLGFNHPLTLRTANALGRIYCFLGKYAESRDILDLVWKGQSALGFSKENETAQLRTLFNIGVLNREEGRPNEAFEMLDRALRAEQALYGARAHSTLRCQVELGILQTVRGDLEEAARNLEEALSNQLAHYPDSPMEHAHTRTALAEAFTQLKSPSQADETLEPALRFVRATLEPDNPVRLKVELAHATSLLAGGRGGEAFAETKKLVPLLESTFGLKHPISVRGRVLFKDSREKINDIEGDGVV</sequence>
<evidence type="ECO:0000256" key="3">
    <source>
        <dbReference type="ARBA" id="ARBA00004370"/>
    </source>
</evidence>
<dbReference type="SUPFAM" id="SSF52540">
    <property type="entry name" value="P-loop containing nucleoside triphosphate hydrolases"/>
    <property type="match status" value="1"/>
</dbReference>
<evidence type="ECO:0000259" key="8">
    <source>
        <dbReference type="Pfam" id="PF00931"/>
    </source>
</evidence>
<comment type="subcellular location">
    <subcellularLocation>
        <location evidence="2">Endoplasmic reticulum</location>
    </subcellularLocation>
    <subcellularLocation>
        <location evidence="3">Membrane</location>
    </subcellularLocation>
    <subcellularLocation>
        <location evidence="1">Mitochondrion</location>
    </subcellularLocation>
</comment>
<dbReference type="InterPro" id="IPR007751">
    <property type="entry name" value="DUF676_lipase-like"/>
</dbReference>
<comment type="caution">
    <text evidence="10">The sequence shown here is derived from an EMBL/GenBank/DDBJ whole genome shotgun (WGS) entry which is preliminary data.</text>
</comment>
<dbReference type="GO" id="GO:0043531">
    <property type="term" value="F:ADP binding"/>
    <property type="evidence" value="ECO:0007669"/>
    <property type="project" value="InterPro"/>
</dbReference>
<evidence type="ECO:0000256" key="6">
    <source>
        <dbReference type="ARBA" id="ARBA00023128"/>
    </source>
</evidence>
<dbReference type="SUPFAM" id="SSF48452">
    <property type="entry name" value="TPR-like"/>
    <property type="match status" value="2"/>
</dbReference>
<dbReference type="Pfam" id="PF05057">
    <property type="entry name" value="DUF676"/>
    <property type="match status" value="1"/>
</dbReference>
<dbReference type="InterPro" id="IPR052374">
    <property type="entry name" value="SERAC1"/>
</dbReference>
<dbReference type="InterPro" id="IPR029058">
    <property type="entry name" value="AB_hydrolase_fold"/>
</dbReference>
<dbReference type="PANTHER" id="PTHR48182">
    <property type="entry name" value="PROTEIN SERAC1"/>
    <property type="match status" value="1"/>
</dbReference>
<dbReference type="GO" id="GO:0005783">
    <property type="term" value="C:endoplasmic reticulum"/>
    <property type="evidence" value="ECO:0007669"/>
    <property type="project" value="UniProtKB-SubCell"/>
</dbReference>
<accession>A0AAE0N2C2</accession>